<evidence type="ECO:0000313" key="1">
    <source>
        <dbReference type="EMBL" id="SEP47984.1"/>
    </source>
</evidence>
<evidence type="ECO:0000313" key="2">
    <source>
        <dbReference type="Proteomes" id="UP000198582"/>
    </source>
</evidence>
<keyword evidence="2" id="KW-1185">Reference proteome</keyword>
<organism evidence="1 2">
    <name type="scientific">Amycolatopsis saalfeldensis</name>
    <dbReference type="NCBI Taxonomy" id="394193"/>
    <lineage>
        <taxon>Bacteria</taxon>
        <taxon>Bacillati</taxon>
        <taxon>Actinomycetota</taxon>
        <taxon>Actinomycetes</taxon>
        <taxon>Pseudonocardiales</taxon>
        <taxon>Pseudonocardiaceae</taxon>
        <taxon>Amycolatopsis</taxon>
    </lineage>
</organism>
<evidence type="ECO:0008006" key="3">
    <source>
        <dbReference type="Google" id="ProtNLM"/>
    </source>
</evidence>
<proteinExistence type="predicted"/>
<dbReference type="STRING" id="394193.SAMN04489732_111270"/>
<dbReference type="Proteomes" id="UP000198582">
    <property type="component" value="Unassembled WGS sequence"/>
</dbReference>
<dbReference type="EMBL" id="FOEF01000011">
    <property type="protein sequence ID" value="SEP47984.1"/>
    <property type="molecule type" value="Genomic_DNA"/>
</dbReference>
<protein>
    <recommendedName>
        <fullName evidence="3">Small CPxCG-related zinc finger protein</fullName>
    </recommendedName>
</protein>
<reference evidence="1 2" key="1">
    <citation type="submission" date="2016-10" db="EMBL/GenBank/DDBJ databases">
        <authorList>
            <person name="de Groot N.N."/>
        </authorList>
    </citation>
    <scope>NUCLEOTIDE SEQUENCE [LARGE SCALE GENOMIC DNA]</scope>
    <source>
        <strain evidence="1 2">DSM 44993</strain>
    </source>
</reference>
<dbReference type="AlphaFoldDB" id="A0A1H8Y6U2"/>
<accession>A0A1H8Y6U2</accession>
<dbReference type="OrthoDB" id="3578149at2"/>
<name>A0A1H8Y6U2_9PSEU</name>
<sequence>MTAPEATCSRCGRARSAERDSLATLSWVSTREDGRERWLCPSCARDHVRDIEAKLPDEYW</sequence>
<gene>
    <name evidence="1" type="ORF">SAMN04489732_111270</name>
</gene>
<dbReference type="RefSeq" id="WP_091620510.1">
    <property type="nucleotide sequence ID" value="NZ_FOEF01000011.1"/>
</dbReference>